<evidence type="ECO:0000313" key="1">
    <source>
        <dbReference type="EMBL" id="KAJ0105513.1"/>
    </source>
</evidence>
<name>A0ACC1C0G9_9ROSI</name>
<reference evidence="2" key="1">
    <citation type="journal article" date="2023" name="G3 (Bethesda)">
        <title>Genome assembly and association tests identify interacting loci associated with vigor, precocity, and sex in interspecific pistachio rootstocks.</title>
        <authorList>
            <person name="Palmer W."/>
            <person name="Jacygrad E."/>
            <person name="Sagayaradj S."/>
            <person name="Cavanaugh K."/>
            <person name="Han R."/>
            <person name="Bertier L."/>
            <person name="Beede B."/>
            <person name="Kafkas S."/>
            <person name="Golino D."/>
            <person name="Preece J."/>
            <person name="Michelmore R."/>
        </authorList>
    </citation>
    <scope>NUCLEOTIDE SEQUENCE [LARGE SCALE GENOMIC DNA]</scope>
</reference>
<evidence type="ECO:0000313" key="2">
    <source>
        <dbReference type="Proteomes" id="UP001164250"/>
    </source>
</evidence>
<accession>A0ACC1C0G9</accession>
<comment type="caution">
    <text evidence="1">The sequence shown here is derived from an EMBL/GenBank/DDBJ whole genome shotgun (WGS) entry which is preliminary data.</text>
</comment>
<proteinExistence type="predicted"/>
<gene>
    <name evidence="1" type="ORF">Patl1_18625</name>
</gene>
<keyword evidence="2" id="KW-1185">Reference proteome</keyword>
<protein>
    <submittedName>
        <fullName evidence="1">Uncharacterized protein</fullName>
    </submittedName>
</protein>
<organism evidence="1 2">
    <name type="scientific">Pistacia atlantica</name>
    <dbReference type="NCBI Taxonomy" id="434234"/>
    <lineage>
        <taxon>Eukaryota</taxon>
        <taxon>Viridiplantae</taxon>
        <taxon>Streptophyta</taxon>
        <taxon>Embryophyta</taxon>
        <taxon>Tracheophyta</taxon>
        <taxon>Spermatophyta</taxon>
        <taxon>Magnoliopsida</taxon>
        <taxon>eudicotyledons</taxon>
        <taxon>Gunneridae</taxon>
        <taxon>Pentapetalae</taxon>
        <taxon>rosids</taxon>
        <taxon>malvids</taxon>
        <taxon>Sapindales</taxon>
        <taxon>Anacardiaceae</taxon>
        <taxon>Pistacia</taxon>
    </lineage>
</organism>
<sequence>MTLPHIDDDGDEEMEIDEDAVEKICDHVDMRLAGGEDNNTITEEGSTQKGSEDTYVKMEEGISEQFPLEEKKALSSSVSGLPDKGSLSNLVRRGSSCPISDPLATFSREISREDMPDESRNGSVNCVSPSCLSICMKSALSNAIFTQTRRNYVAKTEHLATSLHHGLEIIDNHHRSSRLRMQLDVKEGNDGSNLWLLPFDDSQSVDKSMKQVPKAVEKVLAGAIRREMALEDFCAKQTSEIKHLNRLVQQYKHVRECNAIIGQTREDKILRLEGLYRWCFVN</sequence>
<dbReference type="EMBL" id="CM047898">
    <property type="protein sequence ID" value="KAJ0105513.1"/>
    <property type="molecule type" value="Genomic_DNA"/>
</dbReference>
<dbReference type="Proteomes" id="UP001164250">
    <property type="component" value="Chromosome 2"/>
</dbReference>